<comment type="subunit">
    <text evidence="9">The system is composed of three essential subunits: KdpA, KdpB and KdpC.</text>
</comment>
<feature type="transmembrane region" description="Helical" evidence="9">
    <location>
        <begin position="73"/>
        <end position="95"/>
    </location>
</feature>
<evidence type="ECO:0000313" key="10">
    <source>
        <dbReference type="EMBL" id="SBV92338.1"/>
    </source>
</evidence>
<reference evidence="10" key="1">
    <citation type="submission" date="2016-04" db="EMBL/GenBank/DDBJ databases">
        <authorList>
            <person name="Evans L.H."/>
            <person name="Alamgir A."/>
            <person name="Owens N."/>
            <person name="Weber N.D."/>
            <person name="Virtaneva K."/>
            <person name="Barbian K."/>
            <person name="Babar A."/>
            <person name="Rosenke K."/>
        </authorList>
    </citation>
    <scope>NUCLEOTIDE SEQUENCE</scope>
    <source>
        <strain evidence="10">86-2</strain>
    </source>
</reference>
<dbReference type="PANTHER" id="PTHR30607">
    <property type="entry name" value="POTASSIUM-TRANSPORTING ATPASE A CHAIN"/>
    <property type="match status" value="1"/>
</dbReference>
<feature type="transmembrane region" description="Helical" evidence="9">
    <location>
        <begin position="261"/>
        <end position="278"/>
    </location>
</feature>
<sequence>MIIDMEINDYIQIFLFLFLLIALTPILGSFMAKVLNGEKNILTPIFSKPEKLIYKICGVDTNLSMNWKKYTMALLLFNLIGFIFLFLVLVTQQWLPLNPQQIGNMNWHTAFNTSVSFITNTNWQSYSGETGLSYFSQMIGLTVQNFLSAATGIAVLTALIRGIKGKTTDVLGNFWVDITRSTLYILLPLSILLAVLLAGQGVIQNFDSYTHVTTLQGNTQVIPQGPAASQIAIKQLGTNGGGFFGTNSAHPFENPTPFSNFLQLLSILLIPAALTYTYGKMVKSQKQGWAIFAAMFILLGAGLFVSLYSEFHQSDVWHSMAYMEGKETRFGITNSVLWSTVTTAASNGSVNAMHDSLTPLSGMVAMINMMLGEVIYGGAGAGLYGIVIFIILTVFIAGLMVGRTPEYLGKKIEAFEVKMALIAILSPSIVILLFSAIACSIPQGLSGLNNGGSHGLSEILYAFTSAAGNNGSAFAGLNVSTIFYNLLIALGMLIGRFGIIIPVLAIAGSLAQKKIIPVSQGTFRTDNLLFVGLLISIIIIVGGLTFFPALSLGPIVDHILMQNGVLF</sequence>
<dbReference type="GO" id="GO:0008556">
    <property type="term" value="F:P-type potassium transmembrane transporter activity"/>
    <property type="evidence" value="ECO:0007669"/>
    <property type="project" value="InterPro"/>
</dbReference>
<dbReference type="PANTHER" id="PTHR30607:SF2">
    <property type="entry name" value="POTASSIUM-TRANSPORTING ATPASE POTASSIUM-BINDING SUBUNIT"/>
    <property type="match status" value="1"/>
</dbReference>
<dbReference type="RefSeq" id="WP_296946500.1">
    <property type="nucleotide sequence ID" value="NZ_LT599021.1"/>
</dbReference>
<feature type="transmembrane region" description="Helical" evidence="9">
    <location>
        <begin position="482"/>
        <end position="507"/>
    </location>
</feature>
<evidence type="ECO:0000256" key="7">
    <source>
        <dbReference type="ARBA" id="ARBA00023065"/>
    </source>
</evidence>
<keyword evidence="7 9" id="KW-0406">Ion transport</keyword>
<keyword evidence="4 9" id="KW-0812">Transmembrane</keyword>
<dbReference type="EMBL" id="FLUL01000001">
    <property type="protein sequence ID" value="SBV92338.1"/>
    <property type="molecule type" value="Genomic_DNA"/>
</dbReference>
<feature type="transmembrane region" description="Helical" evidence="9">
    <location>
        <begin position="134"/>
        <end position="160"/>
    </location>
</feature>
<dbReference type="GO" id="GO:0030955">
    <property type="term" value="F:potassium ion binding"/>
    <property type="evidence" value="ECO:0007669"/>
    <property type="project" value="UniProtKB-UniRule"/>
</dbReference>
<feature type="transmembrane region" description="Helical" evidence="9">
    <location>
        <begin position="290"/>
        <end position="309"/>
    </location>
</feature>
<dbReference type="GO" id="GO:0005886">
    <property type="term" value="C:plasma membrane"/>
    <property type="evidence" value="ECO:0007669"/>
    <property type="project" value="UniProtKB-SubCell"/>
</dbReference>
<gene>
    <name evidence="9 10" type="primary">kdpA</name>
    <name evidence="10" type="ORF">KL86DYS2_10344</name>
</gene>
<evidence type="ECO:0000256" key="2">
    <source>
        <dbReference type="ARBA" id="ARBA00022475"/>
    </source>
</evidence>
<keyword evidence="1 9" id="KW-0813">Transport</keyword>
<dbReference type="PIRSF" id="PIRSF001294">
    <property type="entry name" value="K_ATPaseA"/>
    <property type="match status" value="1"/>
</dbReference>
<evidence type="ECO:0000256" key="4">
    <source>
        <dbReference type="ARBA" id="ARBA00022692"/>
    </source>
</evidence>
<feature type="transmembrane region" description="Helical" evidence="9">
    <location>
        <begin position="12"/>
        <end position="32"/>
    </location>
</feature>
<feature type="transmembrane region" description="Helical" evidence="9">
    <location>
        <begin position="374"/>
        <end position="399"/>
    </location>
</feature>
<feature type="transmembrane region" description="Helical" evidence="9">
    <location>
        <begin position="420"/>
        <end position="443"/>
    </location>
</feature>
<dbReference type="InterPro" id="IPR004623">
    <property type="entry name" value="KdpA"/>
</dbReference>
<comment type="subcellular location">
    <subcellularLocation>
        <location evidence="9">Cell membrane</location>
        <topology evidence="9">Multi-pass membrane protein</topology>
    </subcellularLocation>
</comment>
<keyword evidence="6 9" id="KW-1133">Transmembrane helix</keyword>
<keyword evidence="5 9" id="KW-0630">Potassium</keyword>
<evidence type="ECO:0000256" key="9">
    <source>
        <dbReference type="HAMAP-Rule" id="MF_00275"/>
    </source>
</evidence>
<dbReference type="Pfam" id="PF03814">
    <property type="entry name" value="KdpA"/>
    <property type="match status" value="1"/>
</dbReference>
<evidence type="ECO:0000256" key="8">
    <source>
        <dbReference type="ARBA" id="ARBA00023136"/>
    </source>
</evidence>
<protein>
    <recommendedName>
        <fullName evidence="9">Potassium-transporting ATPase potassium-binding subunit</fullName>
    </recommendedName>
    <alternativeName>
        <fullName evidence="9">ATP phosphohydrolase [potassium-transporting] A chain</fullName>
    </alternativeName>
    <alternativeName>
        <fullName evidence="9">Potassium-binding and translocating subunit A</fullName>
    </alternativeName>
    <alternativeName>
        <fullName evidence="9">Potassium-translocating ATPase A chain</fullName>
    </alternativeName>
</protein>
<keyword evidence="3 9" id="KW-0633">Potassium transport</keyword>
<feature type="transmembrane region" description="Helical" evidence="9">
    <location>
        <begin position="181"/>
        <end position="203"/>
    </location>
</feature>
<evidence type="ECO:0000256" key="5">
    <source>
        <dbReference type="ARBA" id="ARBA00022958"/>
    </source>
</evidence>
<accession>A0A212IYQ6</accession>
<name>A0A212IYQ6_9BACT</name>
<evidence type="ECO:0000256" key="6">
    <source>
        <dbReference type="ARBA" id="ARBA00022989"/>
    </source>
</evidence>
<keyword evidence="10" id="KW-0378">Hydrolase</keyword>
<feature type="transmembrane region" description="Helical" evidence="9">
    <location>
        <begin position="528"/>
        <end position="550"/>
    </location>
</feature>
<evidence type="ECO:0000256" key="1">
    <source>
        <dbReference type="ARBA" id="ARBA00022448"/>
    </source>
</evidence>
<organism evidence="10">
    <name type="scientific">uncultured Dysgonomonas sp</name>
    <dbReference type="NCBI Taxonomy" id="206096"/>
    <lineage>
        <taxon>Bacteria</taxon>
        <taxon>Pseudomonadati</taxon>
        <taxon>Bacteroidota</taxon>
        <taxon>Bacteroidia</taxon>
        <taxon>Bacteroidales</taxon>
        <taxon>Dysgonomonadaceae</taxon>
        <taxon>Dysgonomonas</taxon>
        <taxon>environmental samples</taxon>
    </lineage>
</organism>
<comment type="function">
    <text evidence="9">Part of the high-affinity ATP-driven potassium transport (or Kdp) system, which catalyzes the hydrolysis of ATP coupled with the electrogenic transport of potassium into the cytoplasm. This subunit binds the extracellular potassium ions and delivers the ions to the membrane domain of KdpB through an intramembrane tunnel.</text>
</comment>
<dbReference type="NCBIfam" id="TIGR00680">
    <property type="entry name" value="kdpA"/>
    <property type="match status" value="1"/>
</dbReference>
<dbReference type="HAMAP" id="MF_00275">
    <property type="entry name" value="KdpA"/>
    <property type="match status" value="1"/>
</dbReference>
<proteinExistence type="inferred from homology"/>
<dbReference type="AlphaFoldDB" id="A0A212IYQ6"/>
<evidence type="ECO:0000256" key="3">
    <source>
        <dbReference type="ARBA" id="ARBA00022538"/>
    </source>
</evidence>
<comment type="similarity">
    <text evidence="9">Belongs to the KdpA family.</text>
</comment>
<dbReference type="GO" id="GO:0016787">
    <property type="term" value="F:hydrolase activity"/>
    <property type="evidence" value="ECO:0007669"/>
    <property type="project" value="UniProtKB-KW"/>
</dbReference>
<keyword evidence="2 9" id="KW-1003">Cell membrane</keyword>
<keyword evidence="8 9" id="KW-0472">Membrane</keyword>